<feature type="region of interest" description="Disordered" evidence="1">
    <location>
        <begin position="1"/>
        <end position="24"/>
    </location>
</feature>
<feature type="compositionally biased region" description="Pro residues" evidence="1">
    <location>
        <begin position="1"/>
        <end position="14"/>
    </location>
</feature>
<dbReference type="Proteomes" id="UP001063166">
    <property type="component" value="Unassembled WGS sequence"/>
</dbReference>
<dbReference type="OrthoDB" id="3266391at2759"/>
<protein>
    <submittedName>
        <fullName evidence="2">Uncharacterized protein</fullName>
    </submittedName>
</protein>
<organism evidence="2 3">
    <name type="scientific">Lyophyllum shimeji</name>
    <name type="common">Hon-shimeji</name>
    <name type="synonym">Tricholoma shimeji</name>
    <dbReference type="NCBI Taxonomy" id="47721"/>
    <lineage>
        <taxon>Eukaryota</taxon>
        <taxon>Fungi</taxon>
        <taxon>Dikarya</taxon>
        <taxon>Basidiomycota</taxon>
        <taxon>Agaricomycotina</taxon>
        <taxon>Agaricomycetes</taxon>
        <taxon>Agaricomycetidae</taxon>
        <taxon>Agaricales</taxon>
        <taxon>Tricholomatineae</taxon>
        <taxon>Lyophyllaceae</taxon>
        <taxon>Lyophyllum</taxon>
    </lineage>
</organism>
<gene>
    <name evidence="2" type="ORF">LshimejAT787_0806360</name>
</gene>
<proteinExistence type="predicted"/>
<evidence type="ECO:0000313" key="3">
    <source>
        <dbReference type="Proteomes" id="UP001063166"/>
    </source>
</evidence>
<dbReference type="InterPro" id="IPR036537">
    <property type="entry name" value="Adaptor_Cbl_N_dom_sf"/>
</dbReference>
<dbReference type="GO" id="GO:0007166">
    <property type="term" value="P:cell surface receptor signaling pathway"/>
    <property type="evidence" value="ECO:0007669"/>
    <property type="project" value="InterPro"/>
</dbReference>
<dbReference type="CDD" id="cd21037">
    <property type="entry name" value="MLKL_NTD"/>
    <property type="match status" value="1"/>
</dbReference>
<dbReference type="AlphaFoldDB" id="A0A9P3UR04"/>
<sequence>MSHTGHPPPPPKPPDGWKNALNEASATSADVTKTFVTALRDSADAFPPLKSLAAGVLAVWQTAERARSSKLRAKALAERSCRLLGIVADAVKDPNDVPPEMNVVLGNFEILLEDIQRTLKPLQKQNLLKSLPRLNRDQDELDDLNRRLDEAYQSFMISSALMTQLQLERIQRKVAKQLIMLGHIDKAQDCTIAQLSGIRNEVSYSAQKATTHSDRKLAEIRRELATKLEVIDRGQTHLKYLFTISVGLF</sequence>
<dbReference type="InterPro" id="IPR059179">
    <property type="entry name" value="MLKL-like_MCAfunc"/>
</dbReference>
<evidence type="ECO:0000313" key="2">
    <source>
        <dbReference type="EMBL" id="GLB40765.1"/>
    </source>
</evidence>
<evidence type="ECO:0000256" key="1">
    <source>
        <dbReference type="SAM" id="MobiDB-lite"/>
    </source>
</evidence>
<accession>A0A9P3UR04</accession>
<dbReference type="EMBL" id="BRPK01000008">
    <property type="protein sequence ID" value="GLB40765.1"/>
    <property type="molecule type" value="Genomic_DNA"/>
</dbReference>
<dbReference type="Gene3D" id="1.20.930.20">
    <property type="entry name" value="Adaptor protein Cbl, N-terminal domain"/>
    <property type="match status" value="1"/>
</dbReference>
<reference evidence="2" key="1">
    <citation type="submission" date="2022-07" db="EMBL/GenBank/DDBJ databases">
        <title>The genome of Lyophyllum shimeji provides insight into the initial evolution of ectomycorrhizal fungal genome.</title>
        <authorList>
            <person name="Kobayashi Y."/>
            <person name="Shibata T."/>
            <person name="Hirakawa H."/>
            <person name="Shigenobu S."/>
            <person name="Nishiyama T."/>
            <person name="Yamada A."/>
            <person name="Hasebe M."/>
            <person name="Kawaguchi M."/>
        </authorList>
    </citation>
    <scope>NUCLEOTIDE SEQUENCE</scope>
    <source>
        <strain evidence="2">AT787</strain>
    </source>
</reference>
<name>A0A9P3UR04_LYOSH</name>
<keyword evidence="3" id="KW-1185">Reference proteome</keyword>
<comment type="caution">
    <text evidence="2">The sequence shown here is derived from an EMBL/GenBank/DDBJ whole genome shotgun (WGS) entry which is preliminary data.</text>
</comment>